<dbReference type="SUPFAM" id="SSF55718">
    <property type="entry name" value="SCP-like"/>
    <property type="match status" value="1"/>
</dbReference>
<dbReference type="OrthoDB" id="5118203at2"/>
<dbReference type="EMBL" id="FTNI01000043">
    <property type="protein sequence ID" value="SIS22355.1"/>
    <property type="molecule type" value="Genomic_DNA"/>
</dbReference>
<evidence type="ECO:0000313" key="2">
    <source>
        <dbReference type="EMBL" id="SIS22355.1"/>
    </source>
</evidence>
<gene>
    <name evidence="2" type="ORF">SAMN05421833_14325</name>
</gene>
<keyword evidence="2" id="KW-0413">Isomerase</keyword>
<organism evidence="2 3">
    <name type="scientific">Microbispora rosea</name>
    <dbReference type="NCBI Taxonomy" id="58117"/>
    <lineage>
        <taxon>Bacteria</taxon>
        <taxon>Bacillati</taxon>
        <taxon>Actinomycetota</taxon>
        <taxon>Actinomycetes</taxon>
        <taxon>Streptosporangiales</taxon>
        <taxon>Streptosporangiaceae</taxon>
        <taxon>Microbispora</taxon>
    </lineage>
</organism>
<protein>
    <submittedName>
        <fullName evidence="2">Maleylpyruvate isomerase</fullName>
    </submittedName>
</protein>
<name>A0A1N7HBW2_9ACTN</name>
<dbReference type="GO" id="GO:0016853">
    <property type="term" value="F:isomerase activity"/>
    <property type="evidence" value="ECO:0007669"/>
    <property type="project" value="UniProtKB-KW"/>
</dbReference>
<dbReference type="Gene3D" id="1.20.120.450">
    <property type="entry name" value="dinb family like domain"/>
    <property type="match status" value="1"/>
</dbReference>
<sequence>MRRTLGDALNWCATGTELFFAAVAGWGEEDYLAPSGLPGWTRKHLVAHVAANADALGNLVRWAATGEKTPMYSSPRQRDADIEAGARRPAEELAAWLTSSAERLAAGITGLTDDQWNAEVVTAQGRTVPATEIPWLRSREVCVHAVDLASGVAFSALPAGLLTALADDIVAKRGGAAGPAVVLTATDTGDRWELPGEGEPVTVDGPLAGVAAYLAGRPHALTASGGSLAPLLTAWL</sequence>
<proteinExistence type="predicted"/>
<accession>A0A1N7HBW2</accession>
<dbReference type="Gene3D" id="3.30.1050.20">
    <property type="match status" value="1"/>
</dbReference>
<dbReference type="GO" id="GO:0046872">
    <property type="term" value="F:metal ion binding"/>
    <property type="evidence" value="ECO:0007669"/>
    <property type="project" value="InterPro"/>
</dbReference>
<dbReference type="InterPro" id="IPR036527">
    <property type="entry name" value="SCP2_sterol-bd_dom_sf"/>
</dbReference>
<keyword evidence="3" id="KW-1185">Reference proteome</keyword>
<keyword evidence="2" id="KW-0670">Pyruvate</keyword>
<dbReference type="InterPro" id="IPR024344">
    <property type="entry name" value="MDMPI_metal-binding"/>
</dbReference>
<dbReference type="SUPFAM" id="SSF109854">
    <property type="entry name" value="DinB/YfiT-like putative metalloenzymes"/>
    <property type="match status" value="1"/>
</dbReference>
<dbReference type="Proteomes" id="UP000186096">
    <property type="component" value="Unassembled WGS sequence"/>
</dbReference>
<dbReference type="STRING" id="58117.SAMN05421833_14325"/>
<dbReference type="Pfam" id="PF11716">
    <property type="entry name" value="MDMPI_N"/>
    <property type="match status" value="1"/>
</dbReference>
<dbReference type="NCBIfam" id="TIGR03083">
    <property type="entry name" value="maleylpyruvate isomerase family mycothiol-dependent enzyme"/>
    <property type="match status" value="1"/>
</dbReference>
<dbReference type="InterPro" id="IPR034660">
    <property type="entry name" value="DinB/YfiT-like"/>
</dbReference>
<feature type="domain" description="Mycothiol-dependent maleylpyruvate isomerase metal-binding" evidence="1">
    <location>
        <begin position="17"/>
        <end position="149"/>
    </location>
</feature>
<dbReference type="RefSeq" id="WP_076442572.1">
    <property type="nucleotide sequence ID" value="NZ_FTNI01000043.1"/>
</dbReference>
<evidence type="ECO:0000259" key="1">
    <source>
        <dbReference type="Pfam" id="PF11716"/>
    </source>
</evidence>
<evidence type="ECO:0000313" key="3">
    <source>
        <dbReference type="Proteomes" id="UP000186096"/>
    </source>
</evidence>
<reference evidence="3" key="1">
    <citation type="submission" date="2017-01" db="EMBL/GenBank/DDBJ databases">
        <authorList>
            <person name="Varghese N."/>
            <person name="Submissions S."/>
        </authorList>
    </citation>
    <scope>NUCLEOTIDE SEQUENCE [LARGE SCALE GENOMIC DNA]</scope>
    <source>
        <strain evidence="3">ATCC 12950</strain>
    </source>
</reference>
<dbReference type="InterPro" id="IPR017517">
    <property type="entry name" value="Maleyloyr_isom"/>
</dbReference>
<dbReference type="AlphaFoldDB" id="A0A1N7HBW2"/>